<sequence>MGGGKLKLLGRLLWIPPSHVAVCATRHPGLITTSDATLCCYSGLRLPSCSHHIRRHPAILSLPCPYHLGHNNPALLL</sequence>
<organism evidence="1 2">
    <name type="scientific">Petrolisthes cinctipes</name>
    <name type="common">Flat porcelain crab</name>
    <dbReference type="NCBI Taxonomy" id="88211"/>
    <lineage>
        <taxon>Eukaryota</taxon>
        <taxon>Metazoa</taxon>
        <taxon>Ecdysozoa</taxon>
        <taxon>Arthropoda</taxon>
        <taxon>Crustacea</taxon>
        <taxon>Multicrustacea</taxon>
        <taxon>Malacostraca</taxon>
        <taxon>Eumalacostraca</taxon>
        <taxon>Eucarida</taxon>
        <taxon>Decapoda</taxon>
        <taxon>Pleocyemata</taxon>
        <taxon>Anomura</taxon>
        <taxon>Galatheoidea</taxon>
        <taxon>Porcellanidae</taxon>
        <taxon>Petrolisthes</taxon>
    </lineage>
</organism>
<accession>A0AAE1EIL4</accession>
<proteinExistence type="predicted"/>
<evidence type="ECO:0000313" key="2">
    <source>
        <dbReference type="Proteomes" id="UP001286313"/>
    </source>
</evidence>
<dbReference type="EMBL" id="JAWQEG010007565">
    <property type="protein sequence ID" value="KAK3852150.1"/>
    <property type="molecule type" value="Genomic_DNA"/>
</dbReference>
<comment type="caution">
    <text evidence="1">The sequence shown here is derived from an EMBL/GenBank/DDBJ whole genome shotgun (WGS) entry which is preliminary data.</text>
</comment>
<dbReference type="AlphaFoldDB" id="A0AAE1EIL4"/>
<dbReference type="Proteomes" id="UP001286313">
    <property type="component" value="Unassembled WGS sequence"/>
</dbReference>
<gene>
    <name evidence="1" type="ORF">Pcinc_041248</name>
</gene>
<evidence type="ECO:0000313" key="1">
    <source>
        <dbReference type="EMBL" id="KAK3852150.1"/>
    </source>
</evidence>
<name>A0AAE1EIL4_PETCI</name>
<protein>
    <submittedName>
        <fullName evidence="1">Uncharacterized protein</fullName>
    </submittedName>
</protein>
<reference evidence="1" key="1">
    <citation type="submission" date="2023-10" db="EMBL/GenBank/DDBJ databases">
        <title>Genome assemblies of two species of porcelain crab, Petrolisthes cinctipes and Petrolisthes manimaculis (Anomura: Porcellanidae).</title>
        <authorList>
            <person name="Angst P."/>
        </authorList>
    </citation>
    <scope>NUCLEOTIDE SEQUENCE</scope>
    <source>
        <strain evidence="1">PB745_01</strain>
        <tissue evidence="1">Gill</tissue>
    </source>
</reference>
<keyword evidence="2" id="KW-1185">Reference proteome</keyword>